<evidence type="ECO:0000313" key="1">
    <source>
        <dbReference type="EMBL" id="JAH47669.1"/>
    </source>
</evidence>
<dbReference type="EMBL" id="GBXM01077485">
    <property type="protein sequence ID" value="JAH31092.1"/>
    <property type="molecule type" value="Transcribed_RNA"/>
</dbReference>
<dbReference type="EMBL" id="GBXM01060908">
    <property type="protein sequence ID" value="JAH47669.1"/>
    <property type="molecule type" value="Transcribed_RNA"/>
</dbReference>
<reference evidence="1" key="2">
    <citation type="journal article" date="2015" name="Fish Shellfish Immunol.">
        <title>Early steps in the European eel (Anguilla anguilla)-Vibrio vulnificus interaction in the gills: Role of the RtxA13 toxin.</title>
        <authorList>
            <person name="Callol A."/>
            <person name="Pajuelo D."/>
            <person name="Ebbesson L."/>
            <person name="Teles M."/>
            <person name="MacKenzie S."/>
            <person name="Amaro C."/>
        </authorList>
    </citation>
    <scope>NUCLEOTIDE SEQUENCE</scope>
</reference>
<proteinExistence type="predicted"/>
<sequence>MKRQRFQNSELNVCTTGSYRHTFY</sequence>
<name>A0A0E9T280_ANGAN</name>
<protein>
    <submittedName>
        <fullName evidence="1">Uncharacterized protein</fullName>
    </submittedName>
</protein>
<accession>A0A0E9T280</accession>
<organism evidence="1">
    <name type="scientific">Anguilla anguilla</name>
    <name type="common">European freshwater eel</name>
    <name type="synonym">Muraena anguilla</name>
    <dbReference type="NCBI Taxonomy" id="7936"/>
    <lineage>
        <taxon>Eukaryota</taxon>
        <taxon>Metazoa</taxon>
        <taxon>Chordata</taxon>
        <taxon>Craniata</taxon>
        <taxon>Vertebrata</taxon>
        <taxon>Euteleostomi</taxon>
        <taxon>Actinopterygii</taxon>
        <taxon>Neopterygii</taxon>
        <taxon>Teleostei</taxon>
        <taxon>Anguilliformes</taxon>
        <taxon>Anguillidae</taxon>
        <taxon>Anguilla</taxon>
    </lineage>
</organism>
<dbReference type="AlphaFoldDB" id="A0A0E9T280"/>
<reference evidence="1" key="1">
    <citation type="submission" date="2014-11" db="EMBL/GenBank/DDBJ databases">
        <authorList>
            <person name="Amaro Gonzalez C."/>
        </authorList>
    </citation>
    <scope>NUCLEOTIDE SEQUENCE</scope>
</reference>